<evidence type="ECO:0000313" key="1">
    <source>
        <dbReference type="EMBL" id="VUZ54123.1"/>
    </source>
</evidence>
<organism evidence="1 2">
    <name type="scientific">Hymenolepis diminuta</name>
    <name type="common">Rat tapeworm</name>
    <dbReference type="NCBI Taxonomy" id="6216"/>
    <lineage>
        <taxon>Eukaryota</taxon>
        <taxon>Metazoa</taxon>
        <taxon>Spiralia</taxon>
        <taxon>Lophotrochozoa</taxon>
        <taxon>Platyhelminthes</taxon>
        <taxon>Cestoda</taxon>
        <taxon>Eucestoda</taxon>
        <taxon>Cyclophyllidea</taxon>
        <taxon>Hymenolepididae</taxon>
        <taxon>Hymenolepis</taxon>
    </lineage>
</organism>
<keyword evidence="2" id="KW-1185">Reference proteome</keyword>
<gene>
    <name evidence="1" type="ORF">WMSIL1_LOCUS12271</name>
</gene>
<accession>A0A564Z543</accession>
<proteinExistence type="predicted"/>
<name>A0A564Z543_HYMDI</name>
<feature type="non-terminal residue" evidence="1">
    <location>
        <position position="1"/>
    </location>
</feature>
<sequence>QSWKYVNLHINRDQDHPQLDAAPDITIILWKLWKSLGLPRLETVSPSAISTRGWPVKLTWELGCNVTYWGINISTTACVADFQLNLLDFKCIRQLGHMDLSINVICYCVHSDASTTSFTAEMMGQCFPRHFKKVLIYVITLRRY</sequence>
<dbReference type="AlphaFoldDB" id="A0A564Z543"/>
<dbReference type="Proteomes" id="UP000321570">
    <property type="component" value="Unassembled WGS sequence"/>
</dbReference>
<dbReference type="EMBL" id="CABIJS010000610">
    <property type="protein sequence ID" value="VUZ54123.1"/>
    <property type="molecule type" value="Genomic_DNA"/>
</dbReference>
<reference evidence="1 2" key="1">
    <citation type="submission" date="2019-07" db="EMBL/GenBank/DDBJ databases">
        <authorList>
            <person name="Jastrzebski P J."/>
            <person name="Paukszto L."/>
            <person name="Jastrzebski P J."/>
        </authorList>
    </citation>
    <scope>NUCLEOTIDE SEQUENCE [LARGE SCALE GENOMIC DNA]</scope>
    <source>
        <strain evidence="1 2">WMS-il1</strain>
    </source>
</reference>
<evidence type="ECO:0000313" key="2">
    <source>
        <dbReference type="Proteomes" id="UP000321570"/>
    </source>
</evidence>
<protein>
    <submittedName>
        <fullName evidence="1">Uncharacterized protein</fullName>
    </submittedName>
</protein>